<reference evidence="1 2" key="1">
    <citation type="journal article" date="2017" name="Int. J. Syst. Evol. Microbiol.">
        <title>Mycobacterium talmoniae sp. nov., a slowly growing mycobacterium isolated from human respiratory samples.</title>
        <authorList>
            <person name="Davidson R.M."/>
            <person name="DeGroote M.A."/>
            <person name="Marola J.L."/>
            <person name="Buss S."/>
            <person name="Jones V."/>
            <person name="McNeil M.R."/>
            <person name="Freifeld A.G."/>
            <person name="Elaine Epperson L."/>
            <person name="Hasan N.A."/>
            <person name="Jackson M."/>
            <person name="Iwen P.C."/>
            <person name="Salfinger M."/>
            <person name="Strong M."/>
        </authorList>
    </citation>
    <scope>NUCLEOTIDE SEQUENCE [LARGE SCALE GENOMIC DNA]</scope>
    <source>
        <strain evidence="1 2">ATCC BAA-2683</strain>
    </source>
</reference>
<dbReference type="SUPFAM" id="SSF48317">
    <property type="entry name" value="Acid phosphatase/Vanadium-dependent haloperoxidase"/>
    <property type="match status" value="1"/>
</dbReference>
<evidence type="ECO:0000313" key="1">
    <source>
        <dbReference type="EMBL" id="PQM45146.1"/>
    </source>
</evidence>
<gene>
    <name evidence="1" type="ORF">C1Y40_04687</name>
</gene>
<dbReference type="EMBL" id="PPEA01000664">
    <property type="protein sequence ID" value="PQM45146.1"/>
    <property type="molecule type" value="Genomic_DNA"/>
</dbReference>
<sequence>MPRQLPPSSRGIRQIAAGLGALDTEVFEAVATSHGPVLDTAMPALTRAADHSKLWLAIAAVMAATGNRSVRRGAGRGVASLAVTSLITNQLAKRVWRRQRPVLGSCPPRGGCCATRRRIRCRPGIRPAPPRSPSVSDWRTRRWACCWRRWRPGRVLPGATGAHYPGDVLAGFGIGAAIAGLGGRLVPPIVDRRLPSADRCARVMPISLSQTARSWS</sequence>
<evidence type="ECO:0000313" key="2">
    <source>
        <dbReference type="Proteomes" id="UP000238296"/>
    </source>
</evidence>
<proteinExistence type="predicted"/>
<dbReference type="Proteomes" id="UP000238296">
    <property type="component" value="Unassembled WGS sequence"/>
</dbReference>
<dbReference type="AlphaFoldDB" id="A0A2S8BES6"/>
<accession>A0A2S8BES6</accession>
<name>A0A2S8BES6_9MYCO</name>
<comment type="caution">
    <text evidence="1">The sequence shown here is derived from an EMBL/GenBank/DDBJ whole genome shotgun (WGS) entry which is preliminary data.</text>
</comment>
<evidence type="ECO:0008006" key="3">
    <source>
        <dbReference type="Google" id="ProtNLM"/>
    </source>
</evidence>
<protein>
    <recommendedName>
        <fullName evidence="3">Phosphatidic acid phosphatase type 2/haloperoxidase domain-containing protein</fullName>
    </recommendedName>
</protein>
<organism evidence="1 2">
    <name type="scientific">Mycobacterium talmoniae</name>
    <dbReference type="NCBI Taxonomy" id="1858794"/>
    <lineage>
        <taxon>Bacteria</taxon>
        <taxon>Bacillati</taxon>
        <taxon>Actinomycetota</taxon>
        <taxon>Actinomycetes</taxon>
        <taxon>Mycobacteriales</taxon>
        <taxon>Mycobacteriaceae</taxon>
        <taxon>Mycobacterium</taxon>
    </lineage>
</organism>
<dbReference type="InterPro" id="IPR036938">
    <property type="entry name" value="PAP2/HPO_sf"/>
</dbReference>